<dbReference type="GO" id="GO:0005814">
    <property type="term" value="C:centriole"/>
    <property type="evidence" value="ECO:0007669"/>
    <property type="project" value="TreeGrafter"/>
</dbReference>
<organism evidence="2">
    <name type="scientific">Timema tahoe</name>
    <dbReference type="NCBI Taxonomy" id="61484"/>
    <lineage>
        <taxon>Eukaryota</taxon>
        <taxon>Metazoa</taxon>
        <taxon>Ecdysozoa</taxon>
        <taxon>Arthropoda</taxon>
        <taxon>Hexapoda</taxon>
        <taxon>Insecta</taxon>
        <taxon>Pterygota</taxon>
        <taxon>Neoptera</taxon>
        <taxon>Polyneoptera</taxon>
        <taxon>Phasmatodea</taxon>
        <taxon>Timematodea</taxon>
        <taxon>Timematoidea</taxon>
        <taxon>Timematidae</taxon>
        <taxon>Timema</taxon>
    </lineage>
</organism>
<dbReference type="GO" id="GO:0036064">
    <property type="term" value="C:ciliary basal body"/>
    <property type="evidence" value="ECO:0007669"/>
    <property type="project" value="InterPro"/>
</dbReference>
<feature type="signal peptide" evidence="1">
    <location>
        <begin position="1"/>
        <end position="23"/>
    </location>
</feature>
<gene>
    <name evidence="2" type="ORF">TTEB3V08_LOCUS10662</name>
</gene>
<dbReference type="GO" id="GO:0007099">
    <property type="term" value="P:centriole replication"/>
    <property type="evidence" value="ECO:0007669"/>
    <property type="project" value="TreeGrafter"/>
</dbReference>
<protein>
    <submittedName>
        <fullName evidence="2">Uncharacterized protein</fullName>
    </submittedName>
</protein>
<evidence type="ECO:0000256" key="1">
    <source>
        <dbReference type="SAM" id="SignalP"/>
    </source>
</evidence>
<dbReference type="GO" id="GO:0010457">
    <property type="term" value="P:centriole-centriole cohesion"/>
    <property type="evidence" value="ECO:0007669"/>
    <property type="project" value="TreeGrafter"/>
</dbReference>
<proteinExistence type="predicted"/>
<reference evidence="2" key="1">
    <citation type="submission" date="2020-11" db="EMBL/GenBank/DDBJ databases">
        <authorList>
            <person name="Tran Van P."/>
        </authorList>
    </citation>
    <scope>NUCLEOTIDE SEQUENCE</scope>
</reference>
<dbReference type="AlphaFoldDB" id="A0A7R9IQK4"/>
<dbReference type="GO" id="GO:0005813">
    <property type="term" value="C:centrosome"/>
    <property type="evidence" value="ECO:0007669"/>
    <property type="project" value="InterPro"/>
</dbReference>
<dbReference type="PANTHER" id="PTHR31691:SF1">
    <property type="entry name" value="ROTATIN"/>
    <property type="match status" value="1"/>
</dbReference>
<feature type="chain" id="PRO_5030756493" evidence="1">
    <location>
        <begin position="24"/>
        <end position="206"/>
    </location>
</feature>
<dbReference type="PANTHER" id="PTHR31691">
    <property type="entry name" value="ROTATIN"/>
    <property type="match status" value="1"/>
</dbReference>
<accession>A0A7R9IQK4</accession>
<evidence type="ECO:0000313" key="2">
    <source>
        <dbReference type="EMBL" id="CAD7462772.1"/>
    </source>
</evidence>
<sequence length="206" mass="23065">MLRNSWNLEWFGILGQLLSWKSCVPVPDSSKDLMLLETDLDCLKATFIPNNIRRCLFNVQNATTHQAVISSLDELTGYITLHTLLYGKSQPPQGNFTSRLENVWYDLPWEDTFLRFLVTPPACLEDKLLLVAVLDFLTLYLKMCSRAGVTLMIVLDWSAYDKEIRAPVGSTEARYTPDPKPYGSSAALLGARLSPSTLGFASVNAQ</sequence>
<dbReference type="InterPro" id="IPR030791">
    <property type="entry name" value="Rotatin"/>
</dbReference>
<dbReference type="GO" id="GO:0032053">
    <property type="term" value="P:ciliary basal body organization"/>
    <property type="evidence" value="ECO:0007669"/>
    <property type="project" value="TreeGrafter"/>
</dbReference>
<dbReference type="EMBL" id="OE006619">
    <property type="protein sequence ID" value="CAD7462772.1"/>
    <property type="molecule type" value="Genomic_DNA"/>
</dbReference>
<keyword evidence="1" id="KW-0732">Signal</keyword>
<name>A0A7R9IQK4_9NEOP</name>